<name>A0A9Q1ILU9_SYNKA</name>
<evidence type="ECO:0000256" key="1">
    <source>
        <dbReference type="SAM" id="MobiDB-lite"/>
    </source>
</evidence>
<organism evidence="2 3">
    <name type="scientific">Synaphobranchus kaupii</name>
    <name type="common">Kaup's arrowtooth eel</name>
    <dbReference type="NCBI Taxonomy" id="118154"/>
    <lineage>
        <taxon>Eukaryota</taxon>
        <taxon>Metazoa</taxon>
        <taxon>Chordata</taxon>
        <taxon>Craniata</taxon>
        <taxon>Vertebrata</taxon>
        <taxon>Euteleostomi</taxon>
        <taxon>Actinopterygii</taxon>
        <taxon>Neopterygii</taxon>
        <taxon>Teleostei</taxon>
        <taxon>Anguilliformes</taxon>
        <taxon>Synaphobranchidae</taxon>
        <taxon>Synaphobranchus</taxon>
    </lineage>
</organism>
<comment type="caution">
    <text evidence="2">The sequence shown here is derived from an EMBL/GenBank/DDBJ whole genome shotgun (WGS) entry which is preliminary data.</text>
</comment>
<dbReference type="Proteomes" id="UP001152622">
    <property type="component" value="Chromosome 13"/>
</dbReference>
<protein>
    <submittedName>
        <fullName evidence="2">Uncharacterized protein</fullName>
    </submittedName>
</protein>
<evidence type="ECO:0000313" key="2">
    <source>
        <dbReference type="EMBL" id="KAJ8344382.1"/>
    </source>
</evidence>
<accession>A0A9Q1ILU9</accession>
<feature type="compositionally biased region" description="Basic residues" evidence="1">
    <location>
        <begin position="52"/>
        <end position="62"/>
    </location>
</feature>
<dbReference type="EMBL" id="JAINUF010000013">
    <property type="protein sequence ID" value="KAJ8344382.1"/>
    <property type="molecule type" value="Genomic_DNA"/>
</dbReference>
<evidence type="ECO:0000313" key="3">
    <source>
        <dbReference type="Proteomes" id="UP001152622"/>
    </source>
</evidence>
<proteinExistence type="predicted"/>
<reference evidence="2" key="1">
    <citation type="journal article" date="2023" name="Science">
        <title>Genome structures resolve the early diversification of teleost fishes.</title>
        <authorList>
            <person name="Parey E."/>
            <person name="Louis A."/>
            <person name="Montfort J."/>
            <person name="Bouchez O."/>
            <person name="Roques C."/>
            <person name="Iampietro C."/>
            <person name="Lluch J."/>
            <person name="Castinel A."/>
            <person name="Donnadieu C."/>
            <person name="Desvignes T."/>
            <person name="Floi Bucao C."/>
            <person name="Jouanno E."/>
            <person name="Wen M."/>
            <person name="Mejri S."/>
            <person name="Dirks R."/>
            <person name="Jansen H."/>
            <person name="Henkel C."/>
            <person name="Chen W.J."/>
            <person name="Zahm M."/>
            <person name="Cabau C."/>
            <person name="Klopp C."/>
            <person name="Thompson A.W."/>
            <person name="Robinson-Rechavi M."/>
            <person name="Braasch I."/>
            <person name="Lecointre G."/>
            <person name="Bobe J."/>
            <person name="Postlethwait J.H."/>
            <person name="Berthelot C."/>
            <person name="Roest Crollius H."/>
            <person name="Guiguen Y."/>
        </authorList>
    </citation>
    <scope>NUCLEOTIDE SEQUENCE</scope>
    <source>
        <strain evidence="2">WJC10195</strain>
    </source>
</reference>
<feature type="region of interest" description="Disordered" evidence="1">
    <location>
        <begin position="1"/>
        <end position="114"/>
    </location>
</feature>
<feature type="compositionally biased region" description="Basic residues" evidence="1">
    <location>
        <begin position="1"/>
        <end position="10"/>
    </location>
</feature>
<sequence length="114" mass="12037">MLAAPRRRAKWGAVGSPMHWPGSRVPDTPGQAERKGSPPIALGNGAGLPTARLRRTGARKRVGTSQRSDGSKAVQSSVTPAPNPESLPKEPSRKSQLNCCEFSGPSRVLTGSWP</sequence>
<feature type="compositionally biased region" description="Polar residues" evidence="1">
    <location>
        <begin position="63"/>
        <end position="80"/>
    </location>
</feature>
<keyword evidence="3" id="KW-1185">Reference proteome</keyword>
<dbReference type="AlphaFoldDB" id="A0A9Q1ILU9"/>
<gene>
    <name evidence="2" type="ORF">SKAU_G00317110</name>
</gene>